<evidence type="ECO:0000313" key="1">
    <source>
        <dbReference type="EMBL" id="GMF18941.1"/>
    </source>
</evidence>
<reference evidence="1" key="1">
    <citation type="submission" date="2023-04" db="EMBL/GenBank/DDBJ databases">
        <title>Phytophthora lilii NBRC 32176.</title>
        <authorList>
            <person name="Ichikawa N."/>
            <person name="Sato H."/>
            <person name="Tonouchi N."/>
        </authorList>
    </citation>
    <scope>NUCLEOTIDE SEQUENCE</scope>
    <source>
        <strain evidence="1">NBRC 32176</strain>
    </source>
</reference>
<name>A0A9W6WM75_9STRA</name>
<protein>
    <submittedName>
        <fullName evidence="1">Unnamed protein product</fullName>
    </submittedName>
</protein>
<dbReference type="AlphaFoldDB" id="A0A9W6WM75"/>
<gene>
    <name evidence="1" type="ORF">Plil01_000716700</name>
</gene>
<keyword evidence="2" id="KW-1185">Reference proteome</keyword>
<sequence>MVDVRSWQFSLDLALRTASTSKRETRSCTFHRLTSPGATLVSRGVSSKFGLSVTNPSRIDGGFSIQYYCCGDVCDVNSGLAASTELWMKSYSIIWGSPE</sequence>
<accession>A0A9W6WM75</accession>
<evidence type="ECO:0000313" key="2">
    <source>
        <dbReference type="Proteomes" id="UP001165083"/>
    </source>
</evidence>
<proteinExistence type="predicted"/>
<dbReference type="Proteomes" id="UP001165083">
    <property type="component" value="Unassembled WGS sequence"/>
</dbReference>
<dbReference type="EMBL" id="BSXW01000330">
    <property type="protein sequence ID" value="GMF18941.1"/>
    <property type="molecule type" value="Genomic_DNA"/>
</dbReference>
<organism evidence="1 2">
    <name type="scientific">Phytophthora lilii</name>
    <dbReference type="NCBI Taxonomy" id="2077276"/>
    <lineage>
        <taxon>Eukaryota</taxon>
        <taxon>Sar</taxon>
        <taxon>Stramenopiles</taxon>
        <taxon>Oomycota</taxon>
        <taxon>Peronosporomycetes</taxon>
        <taxon>Peronosporales</taxon>
        <taxon>Peronosporaceae</taxon>
        <taxon>Phytophthora</taxon>
    </lineage>
</organism>
<comment type="caution">
    <text evidence="1">The sequence shown here is derived from an EMBL/GenBank/DDBJ whole genome shotgun (WGS) entry which is preliminary data.</text>
</comment>